<dbReference type="AlphaFoldDB" id="M1VGN2"/>
<proteinExistence type="inferred from homology"/>
<dbReference type="GO" id="GO:0016020">
    <property type="term" value="C:membrane"/>
    <property type="evidence" value="ECO:0007669"/>
    <property type="project" value="UniProtKB-SubCell"/>
</dbReference>
<feature type="transmembrane region" description="Helical" evidence="6">
    <location>
        <begin position="220"/>
        <end position="238"/>
    </location>
</feature>
<organism evidence="8 9">
    <name type="scientific">Cyanidioschyzon merolae (strain NIES-3377 / 10D)</name>
    <name type="common">Unicellular red alga</name>
    <dbReference type="NCBI Taxonomy" id="280699"/>
    <lineage>
        <taxon>Eukaryota</taxon>
        <taxon>Rhodophyta</taxon>
        <taxon>Bangiophyceae</taxon>
        <taxon>Cyanidiales</taxon>
        <taxon>Cyanidiaceae</taxon>
        <taxon>Cyanidioschyzon</taxon>
    </lineage>
</organism>
<dbReference type="InterPro" id="IPR043216">
    <property type="entry name" value="PAP-like"/>
</dbReference>
<dbReference type="Gene3D" id="1.20.144.10">
    <property type="entry name" value="Phosphatidic acid phosphatase type 2/haloperoxidase"/>
    <property type="match status" value="1"/>
</dbReference>
<dbReference type="OMA" id="NQHRYIE"/>
<dbReference type="KEGG" id="cme:CYME_CMR054C"/>
<feature type="transmembrane region" description="Helical" evidence="6">
    <location>
        <begin position="250"/>
        <end position="268"/>
    </location>
</feature>
<keyword evidence="9" id="KW-1185">Reference proteome</keyword>
<dbReference type="GO" id="GO:0008195">
    <property type="term" value="F:phosphatidate phosphatase activity"/>
    <property type="evidence" value="ECO:0007669"/>
    <property type="project" value="TreeGrafter"/>
</dbReference>
<evidence type="ECO:0000256" key="3">
    <source>
        <dbReference type="ARBA" id="ARBA00022692"/>
    </source>
</evidence>
<dbReference type="PANTHER" id="PTHR10165:SF35">
    <property type="entry name" value="RE23632P"/>
    <property type="match status" value="1"/>
</dbReference>
<dbReference type="PANTHER" id="PTHR10165">
    <property type="entry name" value="LIPID PHOSPHATE PHOSPHATASE"/>
    <property type="match status" value="1"/>
</dbReference>
<evidence type="ECO:0000256" key="1">
    <source>
        <dbReference type="ARBA" id="ARBA00004141"/>
    </source>
</evidence>
<dbReference type="Gramene" id="CMR054CT">
    <property type="protein sequence ID" value="CMR054CT"/>
    <property type="gene ID" value="CMR054C"/>
</dbReference>
<dbReference type="HOGENOM" id="CLU_1147449_0_0_1"/>
<dbReference type="OrthoDB" id="10030083at2759"/>
<dbReference type="RefSeq" id="XP_005538368.1">
    <property type="nucleotide sequence ID" value="XM_005538311.1"/>
</dbReference>
<dbReference type="InterPro" id="IPR036938">
    <property type="entry name" value="PAP2/HPO_sf"/>
</dbReference>
<dbReference type="Pfam" id="PF01569">
    <property type="entry name" value="PAP2"/>
    <property type="match status" value="1"/>
</dbReference>
<protein>
    <submittedName>
        <fullName evidence="8">Similar to phosphatidic acid phosphatase type 2B</fullName>
    </submittedName>
</protein>
<feature type="transmembrane region" description="Helical" evidence="6">
    <location>
        <begin position="180"/>
        <end position="199"/>
    </location>
</feature>
<dbReference type="GO" id="GO:0006644">
    <property type="term" value="P:phospholipid metabolic process"/>
    <property type="evidence" value="ECO:0007669"/>
    <property type="project" value="InterPro"/>
</dbReference>
<sequence>MEREPGAPYAVGSEPVGSFPRRQVLFQDLTSTLCTFALSLAALAVSIGLGFARPTVRPFFVNDANHWYPFRNETLPYFVLLLVGLVVLTPVIALYEFFVYLERESFFAALNHVLGFISAFAWSSMTTQCIKLYAGSLRPDFGSRCFGNGKFPPAAYSPGVVLSNMECTVADARFLNSGRMSFVSGHTSTAMVFATYFALFLSRRARMLPETRFRWLKTNLMYLGALITLLMAIFVGVSRIVDNRHFPADVVGGALVGIGFALGIFMLIESNVRILHDKKYHPLSFNGFERPPVV</sequence>
<evidence type="ECO:0000259" key="7">
    <source>
        <dbReference type="SMART" id="SM00014"/>
    </source>
</evidence>
<evidence type="ECO:0000313" key="8">
    <source>
        <dbReference type="EMBL" id="BAM82332.1"/>
    </source>
</evidence>
<comment type="subcellular location">
    <subcellularLocation>
        <location evidence="1">Membrane</location>
        <topology evidence="1">Multi-pass membrane protein</topology>
    </subcellularLocation>
</comment>
<dbReference type="GO" id="GO:0046839">
    <property type="term" value="P:phospholipid dephosphorylation"/>
    <property type="evidence" value="ECO:0007669"/>
    <property type="project" value="TreeGrafter"/>
</dbReference>
<dbReference type="EMBL" id="AP006500">
    <property type="protein sequence ID" value="BAM82332.1"/>
    <property type="molecule type" value="Genomic_DNA"/>
</dbReference>
<accession>M1VGN2</accession>
<reference evidence="8 9" key="2">
    <citation type="journal article" date="2007" name="BMC Biol.">
        <title>A 100%-complete sequence reveals unusually simple genomic features in the hot-spring red alga Cyanidioschyzon merolae.</title>
        <authorList>
            <person name="Nozaki H."/>
            <person name="Takano H."/>
            <person name="Misumi O."/>
            <person name="Terasawa K."/>
            <person name="Matsuzaki M."/>
            <person name="Maruyama S."/>
            <person name="Nishida K."/>
            <person name="Yagisawa F."/>
            <person name="Yoshida Y."/>
            <person name="Fujiwara T."/>
            <person name="Takio S."/>
            <person name="Tamura K."/>
            <person name="Chung S.J."/>
            <person name="Nakamura S."/>
            <person name="Kuroiwa H."/>
            <person name="Tanaka K."/>
            <person name="Sato N."/>
            <person name="Kuroiwa T."/>
        </authorList>
    </citation>
    <scope>NUCLEOTIDE SEQUENCE [LARGE SCALE GENOMIC DNA]</scope>
    <source>
        <strain evidence="8 9">10D</strain>
    </source>
</reference>
<dbReference type="SMART" id="SM00014">
    <property type="entry name" value="acidPPc"/>
    <property type="match status" value="1"/>
</dbReference>
<evidence type="ECO:0000256" key="4">
    <source>
        <dbReference type="ARBA" id="ARBA00022989"/>
    </source>
</evidence>
<feature type="transmembrane region" description="Helical" evidence="6">
    <location>
        <begin position="29"/>
        <end position="52"/>
    </location>
</feature>
<dbReference type="SUPFAM" id="SSF48317">
    <property type="entry name" value="Acid phosphatase/Vanadium-dependent haloperoxidase"/>
    <property type="match status" value="1"/>
</dbReference>
<gene>
    <name evidence="8" type="ORF">CYME_CMR054C</name>
</gene>
<keyword evidence="4 6" id="KW-1133">Transmembrane helix</keyword>
<keyword evidence="3 6" id="KW-0812">Transmembrane</keyword>
<evidence type="ECO:0000256" key="5">
    <source>
        <dbReference type="ARBA" id="ARBA00023136"/>
    </source>
</evidence>
<evidence type="ECO:0000313" key="9">
    <source>
        <dbReference type="Proteomes" id="UP000007014"/>
    </source>
</evidence>
<evidence type="ECO:0000256" key="2">
    <source>
        <dbReference type="ARBA" id="ARBA00008816"/>
    </source>
</evidence>
<evidence type="ECO:0000256" key="6">
    <source>
        <dbReference type="SAM" id="Phobius"/>
    </source>
</evidence>
<dbReference type="GeneID" id="16997103"/>
<keyword evidence="5 6" id="KW-0472">Membrane</keyword>
<comment type="similarity">
    <text evidence="2">Belongs to the PA-phosphatase related phosphoesterase family.</text>
</comment>
<feature type="domain" description="Phosphatidic acid phosphatase type 2/haloperoxidase" evidence="7">
    <location>
        <begin position="113"/>
        <end position="265"/>
    </location>
</feature>
<dbReference type="Proteomes" id="UP000007014">
    <property type="component" value="Chromosome 18"/>
</dbReference>
<dbReference type="STRING" id="280699.M1VGN2"/>
<feature type="transmembrane region" description="Helical" evidence="6">
    <location>
        <begin position="113"/>
        <end position="134"/>
    </location>
</feature>
<dbReference type="InterPro" id="IPR000326">
    <property type="entry name" value="PAP2/HPO"/>
</dbReference>
<feature type="transmembrane region" description="Helical" evidence="6">
    <location>
        <begin position="77"/>
        <end position="101"/>
    </location>
</feature>
<dbReference type="eggNOG" id="KOG3030">
    <property type="taxonomic scope" value="Eukaryota"/>
</dbReference>
<name>M1VGN2_CYAM1</name>
<reference evidence="8 9" key="1">
    <citation type="journal article" date="2004" name="Nature">
        <title>Genome sequence of the ultrasmall unicellular red alga Cyanidioschyzon merolae 10D.</title>
        <authorList>
            <person name="Matsuzaki M."/>
            <person name="Misumi O."/>
            <person name="Shin-i T."/>
            <person name="Maruyama S."/>
            <person name="Takahara M."/>
            <person name="Miyagishima S."/>
            <person name="Mori T."/>
            <person name="Nishida K."/>
            <person name="Yagisawa F."/>
            <person name="Nishida K."/>
            <person name="Yoshida Y."/>
            <person name="Nishimura Y."/>
            <person name="Nakao S."/>
            <person name="Kobayashi T."/>
            <person name="Momoyama Y."/>
            <person name="Higashiyama T."/>
            <person name="Minoda A."/>
            <person name="Sano M."/>
            <person name="Nomoto H."/>
            <person name="Oishi K."/>
            <person name="Hayashi H."/>
            <person name="Ohta F."/>
            <person name="Nishizaka S."/>
            <person name="Haga S."/>
            <person name="Miura S."/>
            <person name="Morishita T."/>
            <person name="Kabeya Y."/>
            <person name="Terasawa K."/>
            <person name="Suzuki Y."/>
            <person name="Ishii Y."/>
            <person name="Asakawa S."/>
            <person name="Takano H."/>
            <person name="Ohta N."/>
            <person name="Kuroiwa H."/>
            <person name="Tanaka K."/>
            <person name="Shimizu N."/>
            <person name="Sugano S."/>
            <person name="Sato N."/>
            <person name="Nozaki H."/>
            <person name="Ogasawara N."/>
            <person name="Kohara Y."/>
            <person name="Kuroiwa T."/>
        </authorList>
    </citation>
    <scope>NUCLEOTIDE SEQUENCE [LARGE SCALE GENOMIC DNA]</scope>
    <source>
        <strain evidence="8 9">10D</strain>
    </source>
</reference>